<dbReference type="Pfam" id="PF00561">
    <property type="entry name" value="Abhydrolase_1"/>
    <property type="match status" value="1"/>
</dbReference>
<comment type="caution">
    <text evidence="2">The sequence shown here is derived from an EMBL/GenBank/DDBJ whole genome shotgun (WGS) entry which is preliminary data.</text>
</comment>
<dbReference type="OrthoDB" id="9815441at2"/>
<evidence type="ECO:0000313" key="2">
    <source>
        <dbReference type="EMBL" id="RWX79046.1"/>
    </source>
</evidence>
<sequence>MIMLPAVILGLVAAAYGFTAWKSRAIEARFPNIGQMTNIGGYSLNALHLPAASSADLPPIVFIHGASGNLRDQAAAFRHIFEGRAELLFVDRPGHGYSERGGPRNDLPDGQADAVAKLMERRGIRRAIIVGHSFGGAIASSFAVDHPDRTAGLLLLSPATHPWNGDVDWYYHLAARPYLGRLFTRLLTLPAGLALLDKATRSVFHPNHRPESYLEDGAPGLVLRPANFRSNAIDVLKLNGYLRDVAPRYKAIQAPTVIITGDTDAIVSVDIHSRQMAADVAGAELVVIKGLGHKPDYLAADVVVAAVEKLAGLPRDLQATARRVEAHLAAAALDPEPELDMSIEKA</sequence>
<keyword evidence="2" id="KW-0378">Hydrolase</keyword>
<dbReference type="RefSeq" id="WP_128443021.1">
    <property type="nucleotide sequence ID" value="NZ_SBIP01000002.1"/>
</dbReference>
<accession>A0A3S3VKZ9</accession>
<organism evidence="2 3">
    <name type="scientific">Neorhizobium lilium</name>
    <dbReference type="NCBI Taxonomy" id="2503024"/>
    <lineage>
        <taxon>Bacteria</taxon>
        <taxon>Pseudomonadati</taxon>
        <taxon>Pseudomonadota</taxon>
        <taxon>Alphaproteobacteria</taxon>
        <taxon>Hyphomicrobiales</taxon>
        <taxon>Rhizobiaceae</taxon>
        <taxon>Rhizobium/Agrobacterium group</taxon>
        <taxon>Neorhizobium</taxon>
    </lineage>
</organism>
<reference evidence="2 3" key="1">
    <citation type="submission" date="2019-01" db="EMBL/GenBank/DDBJ databases">
        <title>The draft genome of Rhizobium sp. 24NR.</title>
        <authorList>
            <person name="Liu L."/>
            <person name="Liang L."/>
            <person name="Shi S."/>
            <person name="Xu L."/>
            <person name="Wang X."/>
            <person name="Li L."/>
            <person name="Zhang X."/>
        </authorList>
    </citation>
    <scope>NUCLEOTIDE SEQUENCE [LARGE SCALE GENOMIC DNA]</scope>
    <source>
        <strain evidence="2 3">24NR</strain>
    </source>
</reference>
<gene>
    <name evidence="2" type="ORF">EPK99_10780</name>
</gene>
<feature type="domain" description="AB hydrolase-1" evidence="1">
    <location>
        <begin position="58"/>
        <end position="293"/>
    </location>
</feature>
<dbReference type="Gene3D" id="3.40.50.1820">
    <property type="entry name" value="alpha/beta hydrolase"/>
    <property type="match status" value="1"/>
</dbReference>
<name>A0A3S3VKZ9_9HYPH</name>
<protein>
    <submittedName>
        <fullName evidence="2">Alpha/beta hydrolase</fullName>
    </submittedName>
</protein>
<dbReference type="AlphaFoldDB" id="A0A3S3VKZ9"/>
<dbReference type="InterPro" id="IPR029058">
    <property type="entry name" value="AB_hydrolase_fold"/>
</dbReference>
<evidence type="ECO:0000313" key="3">
    <source>
        <dbReference type="Proteomes" id="UP000287687"/>
    </source>
</evidence>
<dbReference type="InterPro" id="IPR050228">
    <property type="entry name" value="Carboxylesterase_BioH"/>
</dbReference>
<dbReference type="PANTHER" id="PTHR43194:SF2">
    <property type="entry name" value="PEROXISOMAL MEMBRANE PROTEIN LPX1"/>
    <property type="match status" value="1"/>
</dbReference>
<dbReference type="SUPFAM" id="SSF53474">
    <property type="entry name" value="alpha/beta-Hydrolases"/>
    <property type="match status" value="1"/>
</dbReference>
<dbReference type="InterPro" id="IPR000073">
    <property type="entry name" value="AB_hydrolase_1"/>
</dbReference>
<dbReference type="EMBL" id="SBIP01000002">
    <property type="protein sequence ID" value="RWX79046.1"/>
    <property type="molecule type" value="Genomic_DNA"/>
</dbReference>
<proteinExistence type="predicted"/>
<dbReference type="PRINTS" id="PR00111">
    <property type="entry name" value="ABHYDROLASE"/>
</dbReference>
<evidence type="ECO:0000259" key="1">
    <source>
        <dbReference type="Pfam" id="PF00561"/>
    </source>
</evidence>
<dbReference type="PANTHER" id="PTHR43194">
    <property type="entry name" value="HYDROLASE ALPHA/BETA FOLD FAMILY"/>
    <property type="match status" value="1"/>
</dbReference>
<dbReference type="Proteomes" id="UP000287687">
    <property type="component" value="Unassembled WGS sequence"/>
</dbReference>
<keyword evidence="3" id="KW-1185">Reference proteome</keyword>
<dbReference type="GO" id="GO:0016787">
    <property type="term" value="F:hydrolase activity"/>
    <property type="evidence" value="ECO:0007669"/>
    <property type="project" value="UniProtKB-KW"/>
</dbReference>